<dbReference type="PANTHER" id="PTHR42928:SF5">
    <property type="entry name" value="BLR1237 PROTEIN"/>
    <property type="match status" value="1"/>
</dbReference>
<dbReference type="Proteomes" id="UP000216225">
    <property type="component" value="Unassembled WGS sequence"/>
</dbReference>
<dbReference type="AlphaFoldDB" id="A0A3R7LEY2"/>
<dbReference type="Pfam" id="PF03401">
    <property type="entry name" value="TctC"/>
    <property type="match status" value="1"/>
</dbReference>
<dbReference type="PIRSF" id="PIRSF017082">
    <property type="entry name" value="YflP"/>
    <property type="match status" value="1"/>
</dbReference>
<dbReference type="SUPFAM" id="SSF53850">
    <property type="entry name" value="Periplasmic binding protein-like II"/>
    <property type="match status" value="1"/>
</dbReference>
<proteinExistence type="inferred from homology"/>
<protein>
    <submittedName>
        <fullName evidence="2">Tripartite tricarboxylate transporter substrate binding protein</fullName>
    </submittedName>
</protein>
<dbReference type="InterPro" id="IPR005064">
    <property type="entry name" value="BUG"/>
</dbReference>
<evidence type="ECO:0000313" key="3">
    <source>
        <dbReference type="Proteomes" id="UP000216225"/>
    </source>
</evidence>
<dbReference type="InterPro" id="IPR042100">
    <property type="entry name" value="Bug_dom1"/>
</dbReference>
<reference evidence="2 3" key="1">
    <citation type="submission" date="2018-09" db="EMBL/GenBank/DDBJ databases">
        <title>Genome comparison of Alicycliphilus sp. BQ1, a polyurethanolytic bacterium, with its closest phylogenetic relatives Alicycliphilus denitrificans BC and K601, unable to attack polyurethane.</title>
        <authorList>
            <person name="Loza-Tavera H."/>
            <person name="Lozano L."/>
            <person name="Cevallos M."/>
            <person name="Maya-Lucas O."/>
            <person name="Garcia-Mena J."/>
            <person name="Hernandez J."/>
        </authorList>
    </citation>
    <scope>NUCLEOTIDE SEQUENCE [LARGE SCALE GENOMIC DNA]</scope>
    <source>
        <strain evidence="2 3">BQ1</strain>
    </source>
</reference>
<evidence type="ECO:0000256" key="1">
    <source>
        <dbReference type="ARBA" id="ARBA00006987"/>
    </source>
</evidence>
<comment type="caution">
    <text evidence="2">The sequence shown here is derived from an EMBL/GenBank/DDBJ whole genome shotgun (WGS) entry which is preliminary data.</text>
</comment>
<comment type="similarity">
    <text evidence="1">Belongs to the UPF0065 (bug) family.</text>
</comment>
<gene>
    <name evidence="2" type="ORF">CE154_009535</name>
</gene>
<dbReference type="CDD" id="cd07012">
    <property type="entry name" value="PBP2_Bug_TTT"/>
    <property type="match status" value="1"/>
</dbReference>
<dbReference type="RefSeq" id="WP_094437858.1">
    <property type="nucleotide sequence ID" value="NZ_NKDB02000002.1"/>
</dbReference>
<dbReference type="Gene3D" id="3.40.190.10">
    <property type="entry name" value="Periplasmic binding protein-like II"/>
    <property type="match status" value="1"/>
</dbReference>
<accession>A0A3R7LEY2</accession>
<organism evidence="2 3">
    <name type="scientific">Alicycliphilus denitrificans</name>
    <dbReference type="NCBI Taxonomy" id="179636"/>
    <lineage>
        <taxon>Bacteria</taxon>
        <taxon>Pseudomonadati</taxon>
        <taxon>Pseudomonadota</taxon>
        <taxon>Betaproteobacteria</taxon>
        <taxon>Burkholderiales</taxon>
        <taxon>Comamonadaceae</taxon>
        <taxon>Alicycliphilus</taxon>
    </lineage>
</organism>
<dbReference type="EMBL" id="NKDB02000002">
    <property type="protein sequence ID" value="RKJ96281.1"/>
    <property type="molecule type" value="Genomic_DNA"/>
</dbReference>
<evidence type="ECO:0000313" key="2">
    <source>
        <dbReference type="EMBL" id="RKJ96281.1"/>
    </source>
</evidence>
<dbReference type="PANTHER" id="PTHR42928">
    <property type="entry name" value="TRICARBOXYLATE-BINDING PROTEIN"/>
    <property type="match status" value="1"/>
</dbReference>
<dbReference type="Gene3D" id="3.40.190.150">
    <property type="entry name" value="Bordetella uptake gene, domain 1"/>
    <property type="match status" value="1"/>
</dbReference>
<name>A0A3R7LEY2_9BURK</name>
<sequence length="297" mass="31107">MTIIVPYAPGGPSDVGARLLAPELSKELRAPIVVQNIAGAGGAIAAQKLLQLPADGRTLFYGSPNEMMLVPALSPSARYKAQDFAPIGIARRSAMVLVARTELPVKNVDELVQYAKARPGPLSYGSVGPGSFQHVLGAHVAALLGIEMVHVPYKGAAPMNNDLIGQQVDLAVTTLSSGTLGFVDSGRMRSLGLLTLERSPAAPHLATVQDSKALKGIDFTFWSGLFMAAATPAAAQAGLQAAFRKVVALPSVRDAMLAGGGEPVPPMPAAELQALFRDESVRYSKLVKDLGIRIDRP</sequence>